<evidence type="ECO:0000256" key="1">
    <source>
        <dbReference type="ARBA" id="ARBA00004123"/>
    </source>
</evidence>
<accession>A0A1E4THF9</accession>
<dbReference type="SMART" id="SM00534">
    <property type="entry name" value="MUTSac"/>
    <property type="match status" value="1"/>
</dbReference>
<dbReference type="OrthoDB" id="121051at2759"/>
<dbReference type="AlphaFoldDB" id="A0A1E4THF9"/>
<evidence type="ECO:0000256" key="9">
    <source>
        <dbReference type="ARBA" id="ARBA00023204"/>
    </source>
</evidence>
<comment type="function">
    <text evidence="12">Component of the post-replicative DNA mismatch repair system (MMR).</text>
</comment>
<gene>
    <name evidence="15" type="ORF">CANCADRAFT_31913</name>
</gene>
<dbReference type="Pfam" id="PF05190">
    <property type="entry name" value="MutS_IV"/>
    <property type="match status" value="1"/>
</dbReference>
<evidence type="ECO:0000256" key="5">
    <source>
        <dbReference type="ARBA" id="ARBA00022741"/>
    </source>
</evidence>
<dbReference type="Pfam" id="PF05188">
    <property type="entry name" value="MutS_II"/>
    <property type="match status" value="1"/>
</dbReference>
<dbReference type="Gene3D" id="3.40.50.300">
    <property type="entry name" value="P-loop containing nucleotide triphosphate hydrolases"/>
    <property type="match status" value="1"/>
</dbReference>
<dbReference type="GO" id="GO:0007131">
    <property type="term" value="P:reciprocal meiotic recombination"/>
    <property type="evidence" value="ECO:0007669"/>
    <property type="project" value="EnsemblFungi"/>
</dbReference>
<keyword evidence="16" id="KW-1185">Reference proteome</keyword>
<proteinExistence type="inferred from homology"/>
<dbReference type="InterPro" id="IPR007860">
    <property type="entry name" value="DNA_mmatch_repair_MutS_con_dom"/>
</dbReference>
<keyword evidence="10" id="KW-0539">Nucleus</keyword>
<comment type="similarity">
    <text evidence="2">Belongs to the DNA mismatch repair MutS family. MSH3 subfamily.</text>
</comment>
<dbReference type="InterPro" id="IPR007861">
    <property type="entry name" value="DNA_mismatch_repair_MutS_clamp"/>
</dbReference>
<dbReference type="InterPro" id="IPR027417">
    <property type="entry name" value="P-loop_NTPase"/>
</dbReference>
<evidence type="ECO:0000259" key="14">
    <source>
        <dbReference type="PROSITE" id="PS00486"/>
    </source>
</evidence>
<evidence type="ECO:0000313" key="15">
    <source>
        <dbReference type="EMBL" id="ODV91194.1"/>
    </source>
</evidence>
<reference evidence="16" key="1">
    <citation type="submission" date="2016-02" db="EMBL/GenBank/DDBJ databases">
        <title>Comparative genomics of biotechnologically important yeasts.</title>
        <authorList>
            <consortium name="DOE Joint Genome Institute"/>
            <person name="Riley R."/>
            <person name="Haridas S."/>
            <person name="Wolfe K.H."/>
            <person name="Lopes M.R."/>
            <person name="Hittinger C.T."/>
            <person name="Goker M."/>
            <person name="Salamov A."/>
            <person name="Wisecaver J."/>
            <person name="Long T.M."/>
            <person name="Aerts A.L."/>
            <person name="Barry K."/>
            <person name="Choi C."/>
            <person name="Clum A."/>
            <person name="Coughlan A.Y."/>
            <person name="Deshpande S."/>
            <person name="Douglass A.P."/>
            <person name="Hanson S.J."/>
            <person name="Klenk H.-P."/>
            <person name="Labutti K."/>
            <person name="Lapidus A."/>
            <person name="Lindquist E."/>
            <person name="Lipzen A."/>
            <person name="Meier-Kolthoff J.P."/>
            <person name="Ohm R.A."/>
            <person name="Otillar R.P."/>
            <person name="Pangilinan J."/>
            <person name="Peng Y."/>
            <person name="Rokas A."/>
            <person name="Rosa C.A."/>
            <person name="Scheuner C."/>
            <person name="Sibirny A.A."/>
            <person name="Slot J.C."/>
            <person name="Stielow J.B."/>
            <person name="Sun H."/>
            <person name="Kurtzman C.P."/>
            <person name="Blackwell M."/>
            <person name="Jeffries T.W."/>
            <person name="Grigoriev I.V."/>
        </authorList>
    </citation>
    <scope>NUCLEOTIDE SEQUENCE [LARGE SCALE GENOMIC DNA]</scope>
    <source>
        <strain evidence="16">NRRL Y-17796</strain>
    </source>
</reference>
<dbReference type="SUPFAM" id="SSF48334">
    <property type="entry name" value="DNA repair protein MutS, domain III"/>
    <property type="match status" value="1"/>
</dbReference>
<keyword evidence="9 12" id="KW-0234">DNA repair</keyword>
<dbReference type="Pfam" id="PF00488">
    <property type="entry name" value="MutS_V"/>
    <property type="match status" value="1"/>
</dbReference>
<evidence type="ECO:0000256" key="3">
    <source>
        <dbReference type="ARBA" id="ARBA00019000"/>
    </source>
</evidence>
<dbReference type="GO" id="GO:0006298">
    <property type="term" value="P:mismatch repair"/>
    <property type="evidence" value="ECO:0007669"/>
    <property type="project" value="InterPro"/>
</dbReference>
<dbReference type="SUPFAM" id="SSF55271">
    <property type="entry name" value="DNA repair protein MutS, domain I"/>
    <property type="match status" value="1"/>
</dbReference>
<dbReference type="InterPro" id="IPR000432">
    <property type="entry name" value="DNA_mismatch_repair_MutS_C"/>
</dbReference>
<dbReference type="InterPro" id="IPR007696">
    <property type="entry name" value="DNA_mismatch_repair_MutS_core"/>
</dbReference>
<dbReference type="GO" id="GO:0005634">
    <property type="term" value="C:nucleus"/>
    <property type="evidence" value="ECO:0007669"/>
    <property type="project" value="UniProtKB-SubCell"/>
</dbReference>
<evidence type="ECO:0000256" key="11">
    <source>
        <dbReference type="ARBA" id="ARBA00029792"/>
    </source>
</evidence>
<evidence type="ECO:0000256" key="10">
    <source>
        <dbReference type="ARBA" id="ARBA00023242"/>
    </source>
</evidence>
<dbReference type="InterPro" id="IPR036678">
    <property type="entry name" value="MutS_con_dom_sf"/>
</dbReference>
<evidence type="ECO:0000256" key="13">
    <source>
        <dbReference type="SAM" id="MobiDB-lite"/>
    </source>
</evidence>
<dbReference type="PANTHER" id="PTHR11361">
    <property type="entry name" value="DNA MISMATCH REPAIR PROTEIN MUTS FAMILY MEMBER"/>
    <property type="match status" value="1"/>
</dbReference>
<evidence type="ECO:0000313" key="16">
    <source>
        <dbReference type="Proteomes" id="UP000095023"/>
    </source>
</evidence>
<comment type="subcellular location">
    <subcellularLocation>
        <location evidence="1">Nucleus</location>
    </subcellularLocation>
</comment>
<organism evidence="15 16">
    <name type="scientific">Tortispora caseinolytica NRRL Y-17796</name>
    <dbReference type="NCBI Taxonomy" id="767744"/>
    <lineage>
        <taxon>Eukaryota</taxon>
        <taxon>Fungi</taxon>
        <taxon>Dikarya</taxon>
        <taxon>Ascomycota</taxon>
        <taxon>Saccharomycotina</taxon>
        <taxon>Trigonopsidomycetes</taxon>
        <taxon>Trigonopsidales</taxon>
        <taxon>Trigonopsidaceae</taxon>
        <taxon>Tortispora</taxon>
    </lineage>
</organism>
<feature type="region of interest" description="Disordered" evidence="13">
    <location>
        <begin position="1"/>
        <end position="33"/>
    </location>
</feature>
<name>A0A1E4THF9_9ASCO</name>
<dbReference type="GO" id="GO:0030983">
    <property type="term" value="F:mismatched DNA binding"/>
    <property type="evidence" value="ECO:0007669"/>
    <property type="project" value="InterPro"/>
</dbReference>
<dbReference type="Gene3D" id="3.30.420.110">
    <property type="entry name" value="MutS, connector domain"/>
    <property type="match status" value="1"/>
</dbReference>
<keyword evidence="6 12" id="KW-0227">DNA damage</keyword>
<protein>
    <recommendedName>
        <fullName evidence="3">DNA mismatch repair protein MSH3</fullName>
    </recommendedName>
    <alternativeName>
        <fullName evidence="4">DNA mismatch repair protein msh3</fullName>
    </alternativeName>
    <alternativeName>
        <fullName evidence="11">MutS protein homolog 3</fullName>
    </alternativeName>
</protein>
<dbReference type="Gene3D" id="1.10.1420.10">
    <property type="match status" value="2"/>
</dbReference>
<dbReference type="NCBIfam" id="NF003810">
    <property type="entry name" value="PRK05399.1"/>
    <property type="match status" value="1"/>
</dbReference>
<dbReference type="SUPFAM" id="SSF52540">
    <property type="entry name" value="P-loop containing nucleoside triphosphate hydrolases"/>
    <property type="match status" value="1"/>
</dbReference>
<keyword evidence="5 12" id="KW-0547">Nucleotide-binding</keyword>
<dbReference type="InterPro" id="IPR036187">
    <property type="entry name" value="DNA_mismatch_repair_MutS_sf"/>
</dbReference>
<dbReference type="GO" id="GO:0007534">
    <property type="term" value="P:gene conversion at mating-type locus"/>
    <property type="evidence" value="ECO:0007669"/>
    <property type="project" value="EnsemblFungi"/>
</dbReference>
<feature type="domain" description="DNA mismatch repair proteins mutS family" evidence="14">
    <location>
        <begin position="818"/>
        <end position="834"/>
    </location>
</feature>
<dbReference type="Proteomes" id="UP000095023">
    <property type="component" value="Unassembled WGS sequence"/>
</dbReference>
<dbReference type="SMART" id="SM00533">
    <property type="entry name" value="MUTSd"/>
    <property type="match status" value="1"/>
</dbReference>
<dbReference type="Pfam" id="PF01624">
    <property type="entry name" value="MutS_I"/>
    <property type="match status" value="1"/>
</dbReference>
<evidence type="ECO:0000256" key="7">
    <source>
        <dbReference type="ARBA" id="ARBA00022840"/>
    </source>
</evidence>
<dbReference type="PIRSF" id="PIRSF037677">
    <property type="entry name" value="DNA_mis_repair_Msh6"/>
    <property type="match status" value="1"/>
</dbReference>
<evidence type="ECO:0000256" key="8">
    <source>
        <dbReference type="ARBA" id="ARBA00023125"/>
    </source>
</evidence>
<evidence type="ECO:0000256" key="2">
    <source>
        <dbReference type="ARBA" id="ARBA00007094"/>
    </source>
</evidence>
<keyword evidence="8 12" id="KW-0238">DNA-binding</keyword>
<sequence length="977" mass="110024">MSKQQTLASFFKPKKRPQADRVLDQPPPLKKPAIDVSDRSVQSVIANIPDDQKAKHHDKAVEKLAVVNKPQCEEFVPAKLTPLQQQIVDIKLQYPTTILAFEVGYKYNFYAQDAQIASSLLKVVLIPGQPVIDQSGQRDGRYSKFASCSVPTHRISIHIRRLTEAGYKVGIVSQSETAALKAASANKSGPFSRHVSQIFTRASYIDDPITGYNDALTDKDHDSFIMCLLEIASGDSDNKLAFSLVAVQPATGHVSYDTFADSAMRVELEARLKIFMPDEVLLLGDISLNTQKLLKHVLGGTVRVETADCPSLLSATDNMIAFYKSLANSPETALQLFDSLPESVKICLSAVKSHIAQYSLERALLAIEYFQFFTSKSYMTLSGTTLSALDIFTSSGTDTPKGSLFWALNNTNTQFGRRLLRQWIARPLLDPEALNDRRQAVNEILFYPSHAFERIRQLLKGFPDIEKGLSRIRYKKCSCKELSFIIYQMRKAAGLFTDLKNNSNDHAIPNYGFKSAKINQAIHSISIARAPLSELMTHYNADAGKADNLSSFFIDRDEYRGLYDLKSDLKKIYSELDYQITEIRDIINKDDIAFCSVGGIEYQVEISHRYLSKVPASWIKMSGTKQFSRFHTPKVNELLNKRDQLVETIELESKKYLWSFMDRIIEYFVFLRGLIDALALFDCLFSMAEIAKRPQYIEPQFTSEQCLDIKGGRHPVLEQLLENEYVPNDTELSSTGTRAMIITGPNMGGKSSYVRQTALLCIMAQVGFYVPARSAKLGYFDAVLVRMGASDLIMQGQSTFMVELNECKEIMRSATTRSLVILDEIGRGTSTFDGVSIAWAILDYFAFDVNCLFFFITHYPQLAKFEDEHRVVVQNYHLTYFEHEEANRIVFLYKVVRGAAKKSYGLNVARMAHIPEDVVLEAEREAAMMQFNTPMKLARHNAELLKKVLAKGSSSTSKSDILELFTESSVSQIHNNI</sequence>
<dbReference type="GO" id="GO:0035861">
    <property type="term" value="C:site of double-strand break"/>
    <property type="evidence" value="ECO:0007669"/>
    <property type="project" value="EnsemblFungi"/>
</dbReference>
<evidence type="ECO:0000256" key="12">
    <source>
        <dbReference type="RuleBase" id="RU003756"/>
    </source>
</evidence>
<dbReference type="Gene3D" id="3.40.1170.10">
    <property type="entry name" value="DNA repair protein MutS, domain I"/>
    <property type="match status" value="1"/>
</dbReference>
<dbReference type="InterPro" id="IPR016151">
    <property type="entry name" value="DNA_mismatch_repair_MutS_N"/>
</dbReference>
<evidence type="ECO:0000256" key="4">
    <source>
        <dbReference type="ARBA" id="ARBA00022151"/>
    </source>
</evidence>
<evidence type="ECO:0000256" key="6">
    <source>
        <dbReference type="ARBA" id="ARBA00022763"/>
    </source>
</evidence>
<dbReference type="Pfam" id="PF05192">
    <property type="entry name" value="MutS_III"/>
    <property type="match status" value="1"/>
</dbReference>
<keyword evidence="7" id="KW-0067">ATP-binding</keyword>
<dbReference type="InterPro" id="IPR045076">
    <property type="entry name" value="MutS"/>
</dbReference>
<dbReference type="PANTHER" id="PTHR11361:SF122">
    <property type="entry name" value="DNA MISMATCH REPAIR PROTEIN MSH3"/>
    <property type="match status" value="1"/>
</dbReference>
<dbReference type="PROSITE" id="PS00486">
    <property type="entry name" value="DNA_MISMATCH_REPAIR_2"/>
    <property type="match status" value="1"/>
</dbReference>
<dbReference type="GO" id="GO:0043570">
    <property type="term" value="P:maintenance of DNA repeat elements"/>
    <property type="evidence" value="ECO:0007669"/>
    <property type="project" value="EnsemblFungi"/>
</dbReference>
<dbReference type="InterPro" id="IPR017261">
    <property type="entry name" value="DNA_mismatch_repair_MutS/MSH"/>
</dbReference>
<dbReference type="GO" id="GO:0005524">
    <property type="term" value="F:ATP binding"/>
    <property type="evidence" value="ECO:0007669"/>
    <property type="project" value="UniProtKB-KW"/>
</dbReference>
<dbReference type="InterPro" id="IPR007695">
    <property type="entry name" value="DNA_mismatch_repair_MutS-lik_N"/>
</dbReference>
<dbReference type="EMBL" id="KV453842">
    <property type="protein sequence ID" value="ODV91194.1"/>
    <property type="molecule type" value="Genomic_DNA"/>
</dbReference>
<dbReference type="GO" id="GO:0140664">
    <property type="term" value="F:ATP-dependent DNA damage sensor activity"/>
    <property type="evidence" value="ECO:0007669"/>
    <property type="project" value="InterPro"/>
</dbReference>